<dbReference type="OrthoDB" id="1375129at2"/>
<feature type="signal peptide" evidence="1">
    <location>
        <begin position="1"/>
        <end position="21"/>
    </location>
</feature>
<feature type="chain" id="PRO_5022233147" description="Lipoprotein" evidence="1">
    <location>
        <begin position="22"/>
        <end position="257"/>
    </location>
</feature>
<dbReference type="RefSeq" id="WP_143371463.1">
    <property type="nucleotide sequence ID" value="NZ_VJVZ01000001.1"/>
</dbReference>
<gene>
    <name evidence="2" type="ORF">FMM05_00955</name>
</gene>
<accession>A0A552V9T2</accession>
<dbReference type="Proteomes" id="UP000320643">
    <property type="component" value="Unassembled WGS sequence"/>
</dbReference>
<sequence length="257" mass="28337">MKKFFSTLVLLVLLSSLVTGCGNDDLTPLYEEQSPGKIVIRGYSALQDSIQVFANGELLEIGEQNAFKGDIITDYEFVFYNKKTEALEIVNKVSGSVLHSYSFPATTPIDTLSFYVKEGIWIDNVLAFQPGTLTATGRTGYRFIFPTLNRYSNSGYDGPIDAIIKKTNGQVLGISQNITKEGFSTFAEFAFAPPPVINVELVKHGTTESYITGQQVIVQMVMQNNKSRLIVLDEKANESGAFSGVEGTINLVDYFDF</sequence>
<dbReference type="AlphaFoldDB" id="A0A552V9T2"/>
<protein>
    <recommendedName>
        <fullName evidence="4">Lipoprotein</fullName>
    </recommendedName>
</protein>
<organism evidence="2 3">
    <name type="scientific">Flavobacterium zepuense</name>
    <dbReference type="NCBI Taxonomy" id="2593302"/>
    <lineage>
        <taxon>Bacteria</taxon>
        <taxon>Pseudomonadati</taxon>
        <taxon>Bacteroidota</taxon>
        <taxon>Flavobacteriia</taxon>
        <taxon>Flavobacteriales</taxon>
        <taxon>Flavobacteriaceae</taxon>
        <taxon>Flavobacterium</taxon>
    </lineage>
</organism>
<keyword evidence="3" id="KW-1185">Reference proteome</keyword>
<evidence type="ECO:0000313" key="2">
    <source>
        <dbReference type="EMBL" id="TRW27237.1"/>
    </source>
</evidence>
<evidence type="ECO:0000256" key="1">
    <source>
        <dbReference type="SAM" id="SignalP"/>
    </source>
</evidence>
<comment type="caution">
    <text evidence="2">The sequence shown here is derived from an EMBL/GenBank/DDBJ whole genome shotgun (WGS) entry which is preliminary data.</text>
</comment>
<evidence type="ECO:0008006" key="4">
    <source>
        <dbReference type="Google" id="ProtNLM"/>
    </source>
</evidence>
<name>A0A552V9T2_9FLAO</name>
<reference evidence="2 3" key="1">
    <citation type="submission" date="2019-07" db="EMBL/GenBank/DDBJ databases">
        <title>Flavobacterium sp. nov., isolated from glacier ice.</title>
        <authorList>
            <person name="Liu Q."/>
            <person name="Xin Y.-H."/>
        </authorList>
    </citation>
    <scope>NUCLEOTIDE SEQUENCE [LARGE SCALE GENOMIC DNA]</scope>
    <source>
        <strain evidence="2 3">ZT4R6</strain>
    </source>
</reference>
<dbReference type="PROSITE" id="PS51257">
    <property type="entry name" value="PROKAR_LIPOPROTEIN"/>
    <property type="match status" value="1"/>
</dbReference>
<proteinExistence type="predicted"/>
<evidence type="ECO:0000313" key="3">
    <source>
        <dbReference type="Proteomes" id="UP000320643"/>
    </source>
</evidence>
<dbReference type="EMBL" id="VJVZ01000001">
    <property type="protein sequence ID" value="TRW27237.1"/>
    <property type="molecule type" value="Genomic_DNA"/>
</dbReference>
<keyword evidence="1" id="KW-0732">Signal</keyword>